<evidence type="ECO:0000259" key="1">
    <source>
        <dbReference type="Pfam" id="PF13683"/>
    </source>
</evidence>
<organism evidence="4 5">
    <name type="scientific">Nocardia terpenica</name>
    <dbReference type="NCBI Taxonomy" id="455432"/>
    <lineage>
        <taxon>Bacteria</taxon>
        <taxon>Bacillati</taxon>
        <taxon>Actinomycetota</taxon>
        <taxon>Actinomycetes</taxon>
        <taxon>Mycobacteriales</taxon>
        <taxon>Nocardiaceae</taxon>
        <taxon>Nocardia</taxon>
    </lineage>
</organism>
<evidence type="ECO:0000313" key="3">
    <source>
        <dbReference type="EMBL" id="QIS24744.1"/>
    </source>
</evidence>
<proteinExistence type="predicted"/>
<dbReference type="GO" id="GO:0015074">
    <property type="term" value="P:DNA integration"/>
    <property type="evidence" value="ECO:0007669"/>
    <property type="project" value="InterPro"/>
</dbReference>
<dbReference type="EMBL" id="CP046173">
    <property type="protein sequence ID" value="QIS24744.1"/>
    <property type="molecule type" value="Genomic_DNA"/>
</dbReference>
<dbReference type="EMBL" id="CP046173">
    <property type="protein sequence ID" value="QIS24743.1"/>
    <property type="molecule type" value="Genomic_DNA"/>
</dbReference>
<dbReference type="Pfam" id="PF13683">
    <property type="entry name" value="rve_3"/>
    <property type="match status" value="1"/>
</dbReference>
<dbReference type="Proteomes" id="UP000500953">
    <property type="component" value="Chromosome"/>
</dbReference>
<sequence>MQAAFDNALAESTIGLFKTEAVASGSLFLTGPLRTIDDVEYTTMEWVDWYNNRRLHSRLGHVPPEEYEAAYYAQQRPTRPAITQP</sequence>
<gene>
    <name evidence="2" type="ORF">F6W96_39215</name>
    <name evidence="3" type="ORF">F6W96_39225</name>
    <name evidence="4" type="ORF">F6W96_39435</name>
</gene>
<dbReference type="InterPro" id="IPR012337">
    <property type="entry name" value="RNaseH-like_sf"/>
</dbReference>
<accession>A0A6G9ZH29</accession>
<evidence type="ECO:0000313" key="5">
    <source>
        <dbReference type="Proteomes" id="UP000500953"/>
    </source>
</evidence>
<evidence type="ECO:0000313" key="2">
    <source>
        <dbReference type="EMBL" id="QIS24743.1"/>
    </source>
</evidence>
<feature type="domain" description="Integrase catalytic" evidence="1">
    <location>
        <begin position="6"/>
        <end position="64"/>
    </location>
</feature>
<protein>
    <submittedName>
        <fullName evidence="4">Transposase</fullName>
    </submittedName>
</protein>
<dbReference type="AlphaFoldDB" id="A0A6G9ZH29"/>
<dbReference type="EMBL" id="CP046173">
    <property type="protein sequence ID" value="QIS24752.1"/>
    <property type="molecule type" value="Genomic_DNA"/>
</dbReference>
<reference evidence="4 5" key="1">
    <citation type="journal article" date="2019" name="ACS Chem. Biol.">
        <title>Identification and Mobilization of a Cryptic Antibiotic Biosynthesis Gene Locus from a Human-Pathogenic Nocardia Isolate.</title>
        <authorList>
            <person name="Herisse M."/>
            <person name="Ishida K."/>
            <person name="Porter J.L."/>
            <person name="Howden B."/>
            <person name="Hertweck C."/>
            <person name="Stinear T.P."/>
            <person name="Pidot S.J."/>
        </authorList>
    </citation>
    <scope>NUCLEOTIDE SEQUENCE [LARGE SCALE GENOMIC DNA]</scope>
    <source>
        <strain evidence="4 5">AUSMDU00012715</strain>
    </source>
</reference>
<name>A0A6G9ZH29_9NOCA</name>
<dbReference type="SUPFAM" id="SSF53098">
    <property type="entry name" value="Ribonuclease H-like"/>
    <property type="match status" value="1"/>
</dbReference>
<evidence type="ECO:0000313" key="4">
    <source>
        <dbReference type="EMBL" id="QIS24752.1"/>
    </source>
</evidence>
<dbReference type="InterPro" id="IPR001584">
    <property type="entry name" value="Integrase_cat-core"/>
</dbReference>